<dbReference type="SUPFAM" id="SSF51395">
    <property type="entry name" value="FMN-linked oxidoreductases"/>
    <property type="match status" value="1"/>
</dbReference>
<evidence type="ECO:0000256" key="5">
    <source>
        <dbReference type="ARBA" id="ARBA00022857"/>
    </source>
</evidence>
<evidence type="ECO:0000259" key="6">
    <source>
        <dbReference type="Pfam" id="PF00724"/>
    </source>
</evidence>
<evidence type="ECO:0000313" key="8">
    <source>
        <dbReference type="Proteomes" id="UP000541444"/>
    </source>
</evidence>
<evidence type="ECO:0000313" key="7">
    <source>
        <dbReference type="EMBL" id="KAF6139097.1"/>
    </source>
</evidence>
<gene>
    <name evidence="7" type="ORF">GIB67_010823</name>
</gene>
<proteinExistence type="inferred from homology"/>
<sequence length="117" mass="13374">MFIFIFEEEGVLLGVWNLSDTKKTKALNGTCRSRKLNIFDVKIYEHTLGIWAKGQVEAWKPIVDAVHTKGGIFFCQIWHIGRVSNSGFDGVEIHKANGYLIEQFMKDHVNDRADNYG</sequence>
<organism evidence="7 8">
    <name type="scientific">Kingdonia uniflora</name>
    <dbReference type="NCBI Taxonomy" id="39325"/>
    <lineage>
        <taxon>Eukaryota</taxon>
        <taxon>Viridiplantae</taxon>
        <taxon>Streptophyta</taxon>
        <taxon>Embryophyta</taxon>
        <taxon>Tracheophyta</taxon>
        <taxon>Spermatophyta</taxon>
        <taxon>Magnoliopsida</taxon>
        <taxon>Ranunculales</taxon>
        <taxon>Circaeasteraceae</taxon>
        <taxon>Kingdonia</taxon>
    </lineage>
</organism>
<evidence type="ECO:0000256" key="2">
    <source>
        <dbReference type="ARBA" id="ARBA00005979"/>
    </source>
</evidence>
<dbReference type="EMBL" id="JACGCM010002535">
    <property type="protein sequence ID" value="KAF6139097.1"/>
    <property type="molecule type" value="Genomic_DNA"/>
</dbReference>
<feature type="non-terminal residue" evidence="7">
    <location>
        <position position="1"/>
    </location>
</feature>
<dbReference type="InterPro" id="IPR013785">
    <property type="entry name" value="Aldolase_TIM"/>
</dbReference>
<evidence type="ECO:0000256" key="1">
    <source>
        <dbReference type="ARBA" id="ARBA00001917"/>
    </source>
</evidence>
<dbReference type="Gene3D" id="3.20.20.70">
    <property type="entry name" value="Aldolase class I"/>
    <property type="match status" value="2"/>
</dbReference>
<keyword evidence="5" id="KW-0521">NADP</keyword>
<feature type="domain" description="NADH:flavin oxidoreductase/NADH oxidase N-terminal" evidence="6">
    <location>
        <begin position="84"/>
        <end position="117"/>
    </location>
</feature>
<dbReference type="GO" id="GO:0016491">
    <property type="term" value="F:oxidoreductase activity"/>
    <property type="evidence" value="ECO:0007669"/>
    <property type="project" value="InterPro"/>
</dbReference>
<dbReference type="OrthoDB" id="1936139at2759"/>
<evidence type="ECO:0000256" key="3">
    <source>
        <dbReference type="ARBA" id="ARBA00022630"/>
    </source>
</evidence>
<keyword evidence="4" id="KW-0288">FMN</keyword>
<dbReference type="PANTHER" id="PTHR22893">
    <property type="entry name" value="NADH OXIDOREDUCTASE-RELATED"/>
    <property type="match status" value="1"/>
</dbReference>
<evidence type="ECO:0000256" key="4">
    <source>
        <dbReference type="ARBA" id="ARBA00022643"/>
    </source>
</evidence>
<dbReference type="Pfam" id="PF00724">
    <property type="entry name" value="Oxidored_FMN"/>
    <property type="match status" value="1"/>
</dbReference>
<comment type="cofactor">
    <cofactor evidence="1">
        <name>FMN</name>
        <dbReference type="ChEBI" id="CHEBI:58210"/>
    </cofactor>
</comment>
<comment type="similarity">
    <text evidence="2">Belongs to the NADH:flavin oxidoreductase/NADH oxidase family.</text>
</comment>
<accession>A0A7J7L8X9</accession>
<comment type="caution">
    <text evidence="7">The sequence shown here is derived from an EMBL/GenBank/DDBJ whole genome shotgun (WGS) entry which is preliminary data.</text>
</comment>
<dbReference type="InterPro" id="IPR045247">
    <property type="entry name" value="Oye-like"/>
</dbReference>
<dbReference type="AlphaFoldDB" id="A0A7J7L8X9"/>
<dbReference type="InterPro" id="IPR001155">
    <property type="entry name" value="OxRdtase_FMN_N"/>
</dbReference>
<dbReference type="PANTHER" id="PTHR22893:SF91">
    <property type="entry name" value="NADPH DEHYDROGENASE 2-RELATED"/>
    <property type="match status" value="1"/>
</dbReference>
<name>A0A7J7L8X9_9MAGN</name>
<keyword evidence="3" id="KW-0285">Flavoprotein</keyword>
<keyword evidence="8" id="KW-1185">Reference proteome</keyword>
<protein>
    <recommendedName>
        <fullName evidence="6">NADH:flavin oxidoreductase/NADH oxidase N-terminal domain-containing protein</fullName>
    </recommendedName>
</protein>
<dbReference type="Proteomes" id="UP000541444">
    <property type="component" value="Unassembled WGS sequence"/>
</dbReference>
<reference evidence="7 8" key="1">
    <citation type="journal article" date="2020" name="IScience">
        <title>Genome Sequencing of the Endangered Kingdonia uniflora (Circaeasteraceae, Ranunculales) Reveals Potential Mechanisms of Evolutionary Specialization.</title>
        <authorList>
            <person name="Sun Y."/>
            <person name="Deng T."/>
            <person name="Zhang A."/>
            <person name="Moore M.J."/>
            <person name="Landis J.B."/>
            <person name="Lin N."/>
            <person name="Zhang H."/>
            <person name="Zhang X."/>
            <person name="Huang J."/>
            <person name="Zhang X."/>
            <person name="Sun H."/>
            <person name="Wang H."/>
        </authorList>
    </citation>
    <scope>NUCLEOTIDE SEQUENCE [LARGE SCALE GENOMIC DNA]</scope>
    <source>
        <strain evidence="7">TB1705</strain>
        <tissue evidence="7">Leaf</tissue>
    </source>
</reference>
<dbReference type="GO" id="GO:0010181">
    <property type="term" value="F:FMN binding"/>
    <property type="evidence" value="ECO:0007669"/>
    <property type="project" value="InterPro"/>
</dbReference>